<dbReference type="AlphaFoldDB" id="A0A4Z1NZR6"/>
<dbReference type="Gene3D" id="1.25.10.10">
    <property type="entry name" value="Leucine-rich Repeat Variant"/>
    <property type="match status" value="1"/>
</dbReference>
<comment type="caution">
    <text evidence="3">The sequence shown here is derived from an EMBL/GenBank/DDBJ whole genome shotgun (WGS) entry which is preliminary data.</text>
</comment>
<dbReference type="SUPFAM" id="SSF48371">
    <property type="entry name" value="ARM repeat"/>
    <property type="match status" value="1"/>
</dbReference>
<accession>A0A4Z1NZR6</accession>
<dbReference type="InterPro" id="IPR011989">
    <property type="entry name" value="ARM-like"/>
</dbReference>
<evidence type="ECO:0000256" key="2">
    <source>
        <dbReference type="SAM" id="MobiDB-lite"/>
    </source>
</evidence>
<feature type="compositionally biased region" description="Polar residues" evidence="2">
    <location>
        <begin position="52"/>
        <end position="65"/>
    </location>
</feature>
<protein>
    <submittedName>
        <fullName evidence="3">Cell differentiation protein rcd1</fullName>
    </submittedName>
</protein>
<dbReference type="Proteomes" id="UP000298493">
    <property type="component" value="Unassembled WGS sequence"/>
</dbReference>
<keyword evidence="4" id="KW-1185">Reference proteome</keyword>
<organism evidence="3 4">
    <name type="scientific">Venturia nashicola</name>
    <dbReference type="NCBI Taxonomy" id="86259"/>
    <lineage>
        <taxon>Eukaryota</taxon>
        <taxon>Fungi</taxon>
        <taxon>Dikarya</taxon>
        <taxon>Ascomycota</taxon>
        <taxon>Pezizomycotina</taxon>
        <taxon>Dothideomycetes</taxon>
        <taxon>Pleosporomycetidae</taxon>
        <taxon>Venturiales</taxon>
        <taxon>Venturiaceae</taxon>
        <taxon>Venturia</taxon>
    </lineage>
</organism>
<dbReference type="GO" id="GO:0006402">
    <property type="term" value="P:mRNA catabolic process"/>
    <property type="evidence" value="ECO:0007669"/>
    <property type="project" value="InterPro"/>
</dbReference>
<dbReference type="GO" id="GO:0030014">
    <property type="term" value="C:CCR4-NOT complex"/>
    <property type="evidence" value="ECO:0007669"/>
    <property type="project" value="InterPro"/>
</dbReference>
<name>A0A4Z1NZR6_9PEZI</name>
<evidence type="ECO:0000313" key="4">
    <source>
        <dbReference type="Proteomes" id="UP000298493"/>
    </source>
</evidence>
<dbReference type="PANTHER" id="PTHR12262">
    <property type="entry name" value="CCR4-NOT TRANSCRIPTION COMPLEX SUBUNIT 9"/>
    <property type="match status" value="1"/>
</dbReference>
<feature type="region of interest" description="Disordered" evidence="2">
    <location>
        <begin position="27"/>
        <end position="65"/>
    </location>
</feature>
<evidence type="ECO:0000313" key="3">
    <source>
        <dbReference type="EMBL" id="TID21728.1"/>
    </source>
</evidence>
<evidence type="ECO:0000256" key="1">
    <source>
        <dbReference type="ARBA" id="ARBA00006385"/>
    </source>
</evidence>
<dbReference type="STRING" id="86259.A0A4Z1NZR6"/>
<dbReference type="InterPro" id="IPR007216">
    <property type="entry name" value="CNOT9"/>
</dbReference>
<comment type="similarity">
    <text evidence="1">Belongs to the CNOT9 family.</text>
</comment>
<reference evidence="3 4" key="1">
    <citation type="submission" date="2019-04" db="EMBL/GenBank/DDBJ databases">
        <title>High contiguity whole genome sequence and gene annotation resource for two Venturia nashicola isolates.</title>
        <authorList>
            <person name="Prokchorchik M."/>
            <person name="Won K."/>
            <person name="Lee Y."/>
            <person name="Choi E.D."/>
            <person name="Segonzac C."/>
            <person name="Sohn K.H."/>
        </authorList>
    </citation>
    <scope>NUCLEOTIDE SEQUENCE [LARGE SCALE GENOMIC DNA]</scope>
    <source>
        <strain evidence="3 4">PRI2</strain>
    </source>
</reference>
<gene>
    <name evidence="3" type="ORF">E6O75_ATG05123</name>
</gene>
<dbReference type="InterPro" id="IPR016024">
    <property type="entry name" value="ARM-type_fold"/>
</dbReference>
<proteinExistence type="inferred from homology"/>
<dbReference type="FunFam" id="1.25.10.10:FF:000014">
    <property type="entry name" value="Cell differentiation protein RCD1"/>
    <property type="match status" value="1"/>
</dbReference>
<dbReference type="Pfam" id="PF04078">
    <property type="entry name" value="Rcd1"/>
    <property type="match status" value="1"/>
</dbReference>
<dbReference type="EMBL" id="SNSC02000009">
    <property type="protein sequence ID" value="TID21728.1"/>
    <property type="molecule type" value="Genomic_DNA"/>
</dbReference>
<sequence length="461" mass="50682">MQSAWSAVCDVERDCIFLPASSCTSSFAPSHALERNRPQTNNPQLKLRPSEPISNQPTNNNLNIHNTLGSSIMLQHQGMPQHVFAHQHNQHQGPFGFHDQQQQHHQQQHTSNQQYNRLGQANNGVANPQAMLTGGGPVGLDQRQHMNGNMGAGQGGMGGMGAGGMGVASDHGPGGGMSEDDRKTMQHIVELLNSNTREGALLELSKKREAVPELALVLWHSFGVMTSLLQEIISVYPLLNPSQLTAAASNRVCNALALLQCVASHPETRQLFLSAHIPLFLYPFLNTTSKSRPFEYLRLTSLGVIGALVKNDSSEVINFLLTTEIIPLCLRIMETGSELSKTVAIFIVQKILLDDVGLAYICQTYERFYAVGTVLSNMVNQLVEQQTVRLLKHVVRCFLRLSDNARAREALRQCLPEPLRDATFSAVLRDDAATKRCLAQLLINLSDTQSDAHVQPLSLHT</sequence>